<feature type="region of interest" description="Disordered" evidence="2">
    <location>
        <begin position="132"/>
        <end position="178"/>
    </location>
</feature>
<feature type="coiled-coil region" evidence="1">
    <location>
        <begin position="326"/>
        <end position="360"/>
    </location>
</feature>
<protein>
    <submittedName>
        <fullName evidence="3">Uncharacterized protein</fullName>
    </submittedName>
</protein>
<organism evidence="3 4">
    <name type="scientific">Dothidotthia symphoricarpi CBS 119687</name>
    <dbReference type="NCBI Taxonomy" id="1392245"/>
    <lineage>
        <taxon>Eukaryota</taxon>
        <taxon>Fungi</taxon>
        <taxon>Dikarya</taxon>
        <taxon>Ascomycota</taxon>
        <taxon>Pezizomycotina</taxon>
        <taxon>Dothideomycetes</taxon>
        <taxon>Pleosporomycetidae</taxon>
        <taxon>Pleosporales</taxon>
        <taxon>Dothidotthiaceae</taxon>
        <taxon>Dothidotthia</taxon>
    </lineage>
</organism>
<sequence>MSSPPRTPSYRPASSHRRHPSSLDIPSNTHSRRGSMSRRSVGYSPITPRSSREFDHGSPAHHFDGGGDSNGLGNLADELGEIWDDDEEPMDGEFGEELDMPHDDGLEIGTAVEHDGSYGTGSAVILNGVRDSGVSMQSSPSAHSRATLSPQAAIRARKHNRHRSLYDGSDYGSDSDMDNEGISPALDARIAAIESLARRGMEENGSGSDDVVKRVTEQLKDLGSQIAIENGATRLKTAHDALTTHLTHQSRTLTSLTASLTGPRAIIPDPDTIDTLLPLITSTLELIPHASPDPLVSLSHLTLSTRELLQHLSNIDDTLHMSRQFTTNASRRLRTSKEQLQEWKRENERAEEGRAFIERGDWDRRLRDREAKRTCADILDGFEDAYGVWRKRLCEGLGVASA</sequence>
<evidence type="ECO:0000313" key="4">
    <source>
        <dbReference type="Proteomes" id="UP000799771"/>
    </source>
</evidence>
<evidence type="ECO:0000256" key="2">
    <source>
        <dbReference type="SAM" id="MobiDB-lite"/>
    </source>
</evidence>
<accession>A0A6A6ANQ3</accession>
<dbReference type="GeneID" id="54403801"/>
<dbReference type="OrthoDB" id="5427526at2759"/>
<feature type="compositionally biased region" description="Polar residues" evidence="2">
    <location>
        <begin position="134"/>
        <end position="150"/>
    </location>
</feature>
<proteinExistence type="predicted"/>
<dbReference type="EMBL" id="ML977501">
    <property type="protein sequence ID" value="KAF2132121.1"/>
    <property type="molecule type" value="Genomic_DNA"/>
</dbReference>
<reference evidence="3" key="1">
    <citation type="journal article" date="2020" name="Stud. Mycol.">
        <title>101 Dothideomycetes genomes: a test case for predicting lifestyles and emergence of pathogens.</title>
        <authorList>
            <person name="Haridas S."/>
            <person name="Albert R."/>
            <person name="Binder M."/>
            <person name="Bloem J."/>
            <person name="Labutti K."/>
            <person name="Salamov A."/>
            <person name="Andreopoulos B."/>
            <person name="Baker S."/>
            <person name="Barry K."/>
            <person name="Bills G."/>
            <person name="Bluhm B."/>
            <person name="Cannon C."/>
            <person name="Castanera R."/>
            <person name="Culley D."/>
            <person name="Daum C."/>
            <person name="Ezra D."/>
            <person name="Gonzalez J."/>
            <person name="Henrissat B."/>
            <person name="Kuo A."/>
            <person name="Liang C."/>
            <person name="Lipzen A."/>
            <person name="Lutzoni F."/>
            <person name="Magnuson J."/>
            <person name="Mondo S."/>
            <person name="Nolan M."/>
            <person name="Ohm R."/>
            <person name="Pangilinan J."/>
            <person name="Park H.-J."/>
            <person name="Ramirez L."/>
            <person name="Alfaro M."/>
            <person name="Sun H."/>
            <person name="Tritt A."/>
            <person name="Yoshinaga Y."/>
            <person name="Zwiers L.-H."/>
            <person name="Turgeon B."/>
            <person name="Goodwin S."/>
            <person name="Spatafora J."/>
            <person name="Crous P."/>
            <person name="Grigoriev I."/>
        </authorList>
    </citation>
    <scope>NUCLEOTIDE SEQUENCE</scope>
    <source>
        <strain evidence="3">CBS 119687</strain>
    </source>
</reference>
<evidence type="ECO:0000313" key="3">
    <source>
        <dbReference type="EMBL" id="KAF2132121.1"/>
    </source>
</evidence>
<dbReference type="Proteomes" id="UP000799771">
    <property type="component" value="Unassembled WGS sequence"/>
</dbReference>
<keyword evidence="1" id="KW-0175">Coiled coil</keyword>
<keyword evidence="4" id="KW-1185">Reference proteome</keyword>
<feature type="compositionally biased region" description="Basic and acidic residues" evidence="2">
    <location>
        <begin position="50"/>
        <end position="65"/>
    </location>
</feature>
<dbReference type="AlphaFoldDB" id="A0A6A6ANQ3"/>
<name>A0A6A6ANQ3_9PLEO</name>
<gene>
    <name evidence="3" type="ORF">P153DRAFT_285086</name>
</gene>
<dbReference type="RefSeq" id="XP_033526508.1">
    <property type="nucleotide sequence ID" value="XM_033663369.1"/>
</dbReference>
<feature type="region of interest" description="Disordered" evidence="2">
    <location>
        <begin position="1"/>
        <end position="76"/>
    </location>
</feature>
<evidence type="ECO:0000256" key="1">
    <source>
        <dbReference type="SAM" id="Coils"/>
    </source>
</evidence>